<feature type="region of interest" description="Disordered" evidence="1">
    <location>
        <begin position="172"/>
        <end position="215"/>
    </location>
</feature>
<sequence>MDTLEEGEAKSTPPVLWASSDEVAEVLKSGKWPGKTYAQNLLTHLQVHILNQKMQTGSKCPFSAVEVSDVVVEVPSSSGNKTVIVIEEDDDVIKIMDPWLKKKQRTAYEDKENAASAAKPAQPVTHAPPPPRATPSATPSTRPVLAINSAPLPKATLVSKAPQPAASVLKLKAAPSAAVTKQASEKPVLEGSRAMQKDAGPSKAPKTDNAAERKVKAEGVFKKQPKMEGNSVARNKGEKDELVPWQTILQKAIDSQFTITNYPVHKLKVYPGCTGFSSSSISNANWKWLRSRLQPEDLVPGSDSSNTDCFHFAPWTDEQKSLHCWTTEWALLPLVTSEDKKDLIIASPKSASTSKLCSLPSKDKDPCDRSSLADTIQAIKCGENPPPPYSLKFTSTSNLPCGDLGPMQYKVPGSNSSLHSCSVSANTFYTTNKGPRPLLTQRQPSNRGWGSIFGPSRENPSAAASSSSLHASHKAVPLNLDGDHEYDEAE</sequence>
<name>A0A9P5N6S4_GYMJU</name>
<dbReference type="OrthoDB" id="10650982at2759"/>
<feature type="region of interest" description="Disordered" evidence="1">
    <location>
        <begin position="106"/>
        <end position="144"/>
    </location>
</feature>
<evidence type="ECO:0000313" key="3">
    <source>
        <dbReference type="Proteomes" id="UP000724874"/>
    </source>
</evidence>
<proteinExistence type="predicted"/>
<feature type="region of interest" description="Disordered" evidence="1">
    <location>
        <begin position="432"/>
        <end position="490"/>
    </location>
</feature>
<evidence type="ECO:0000313" key="2">
    <source>
        <dbReference type="EMBL" id="KAF8869599.1"/>
    </source>
</evidence>
<dbReference type="EMBL" id="JADNYJ010000420">
    <property type="protein sequence ID" value="KAF8869599.1"/>
    <property type="molecule type" value="Genomic_DNA"/>
</dbReference>
<dbReference type="Proteomes" id="UP000724874">
    <property type="component" value="Unassembled WGS sequence"/>
</dbReference>
<feature type="compositionally biased region" description="Low complexity" evidence="1">
    <location>
        <begin position="134"/>
        <end position="144"/>
    </location>
</feature>
<organism evidence="2 3">
    <name type="scientific">Gymnopilus junonius</name>
    <name type="common">Spectacular rustgill mushroom</name>
    <name type="synonym">Gymnopilus spectabilis subsp. junonius</name>
    <dbReference type="NCBI Taxonomy" id="109634"/>
    <lineage>
        <taxon>Eukaryota</taxon>
        <taxon>Fungi</taxon>
        <taxon>Dikarya</taxon>
        <taxon>Basidiomycota</taxon>
        <taxon>Agaricomycotina</taxon>
        <taxon>Agaricomycetes</taxon>
        <taxon>Agaricomycetidae</taxon>
        <taxon>Agaricales</taxon>
        <taxon>Agaricineae</taxon>
        <taxon>Hymenogastraceae</taxon>
        <taxon>Gymnopilus</taxon>
    </lineage>
</organism>
<protein>
    <submittedName>
        <fullName evidence="2">Uncharacterized protein</fullName>
    </submittedName>
</protein>
<gene>
    <name evidence="2" type="ORF">CPB84DRAFT_1856152</name>
</gene>
<feature type="compositionally biased region" description="Low complexity" evidence="1">
    <location>
        <begin position="461"/>
        <end position="470"/>
    </location>
</feature>
<dbReference type="AlphaFoldDB" id="A0A9P5N6S4"/>
<reference evidence="2" key="1">
    <citation type="submission" date="2020-11" db="EMBL/GenBank/DDBJ databases">
        <authorList>
            <consortium name="DOE Joint Genome Institute"/>
            <person name="Ahrendt S."/>
            <person name="Riley R."/>
            <person name="Andreopoulos W."/>
            <person name="LaButti K."/>
            <person name="Pangilinan J."/>
            <person name="Ruiz-duenas F.J."/>
            <person name="Barrasa J.M."/>
            <person name="Sanchez-Garcia M."/>
            <person name="Camarero S."/>
            <person name="Miyauchi S."/>
            <person name="Serrano A."/>
            <person name="Linde D."/>
            <person name="Babiker R."/>
            <person name="Drula E."/>
            <person name="Ayuso-Fernandez I."/>
            <person name="Pacheco R."/>
            <person name="Padilla G."/>
            <person name="Ferreira P."/>
            <person name="Barriuso J."/>
            <person name="Kellner H."/>
            <person name="Castanera R."/>
            <person name="Alfaro M."/>
            <person name="Ramirez L."/>
            <person name="Pisabarro A.G."/>
            <person name="Kuo A."/>
            <person name="Tritt A."/>
            <person name="Lipzen A."/>
            <person name="He G."/>
            <person name="Yan M."/>
            <person name="Ng V."/>
            <person name="Cullen D."/>
            <person name="Martin F."/>
            <person name="Rosso M.-N."/>
            <person name="Henrissat B."/>
            <person name="Hibbett D."/>
            <person name="Martinez A.T."/>
            <person name="Grigoriev I.V."/>
        </authorList>
    </citation>
    <scope>NUCLEOTIDE SEQUENCE</scope>
    <source>
        <strain evidence="2">AH 44721</strain>
    </source>
</reference>
<comment type="caution">
    <text evidence="2">The sequence shown here is derived from an EMBL/GenBank/DDBJ whole genome shotgun (WGS) entry which is preliminary data.</text>
</comment>
<evidence type="ECO:0000256" key="1">
    <source>
        <dbReference type="SAM" id="MobiDB-lite"/>
    </source>
</evidence>
<accession>A0A9P5N6S4</accession>
<keyword evidence="3" id="KW-1185">Reference proteome</keyword>
<feature type="compositionally biased region" description="Basic and acidic residues" evidence="1">
    <location>
        <begin position="205"/>
        <end position="215"/>
    </location>
</feature>